<comment type="similarity">
    <text evidence="2">Belongs to the TonB family.</text>
</comment>
<dbReference type="PANTHER" id="PTHR33446:SF2">
    <property type="entry name" value="PROTEIN TONB"/>
    <property type="match status" value="1"/>
</dbReference>
<keyword evidence="3 10" id="KW-0813">Transport</keyword>
<keyword evidence="8 11" id="KW-1133">Transmembrane helix</keyword>
<protein>
    <submittedName>
        <fullName evidence="13">TonB family protein</fullName>
    </submittedName>
</protein>
<evidence type="ECO:0000256" key="1">
    <source>
        <dbReference type="ARBA" id="ARBA00004383"/>
    </source>
</evidence>
<feature type="transmembrane region" description="Helical" evidence="11">
    <location>
        <begin position="89"/>
        <end position="107"/>
    </location>
</feature>
<dbReference type="Gene3D" id="2.170.130.10">
    <property type="entry name" value="TonB-dependent receptor, plug domain"/>
    <property type="match status" value="1"/>
</dbReference>
<evidence type="ECO:0000256" key="9">
    <source>
        <dbReference type="ARBA" id="ARBA00023136"/>
    </source>
</evidence>
<dbReference type="InterPro" id="IPR037066">
    <property type="entry name" value="Plug_dom_sf"/>
</dbReference>
<dbReference type="Gene3D" id="3.30.1150.10">
    <property type="match status" value="1"/>
</dbReference>
<keyword evidence="14" id="KW-1185">Reference proteome</keyword>
<evidence type="ECO:0000256" key="11">
    <source>
        <dbReference type="SAM" id="Phobius"/>
    </source>
</evidence>
<feature type="transmembrane region" description="Helical" evidence="11">
    <location>
        <begin position="36"/>
        <end position="53"/>
    </location>
</feature>
<keyword evidence="7" id="KW-0653">Protein transport</keyword>
<accession>A0A7W5ZTQ4</accession>
<evidence type="ECO:0000256" key="2">
    <source>
        <dbReference type="ARBA" id="ARBA00006555"/>
    </source>
</evidence>
<dbReference type="SUPFAM" id="SSF56935">
    <property type="entry name" value="Porins"/>
    <property type="match status" value="1"/>
</dbReference>
<keyword evidence="4" id="KW-1003">Cell membrane</keyword>
<keyword evidence="10" id="KW-0998">Cell outer membrane</keyword>
<evidence type="ECO:0000313" key="13">
    <source>
        <dbReference type="EMBL" id="MBB3841564.1"/>
    </source>
</evidence>
<dbReference type="Gene3D" id="2.60.40.1120">
    <property type="entry name" value="Carboxypeptidase-like, regulatory domain"/>
    <property type="match status" value="1"/>
</dbReference>
<dbReference type="Proteomes" id="UP000541352">
    <property type="component" value="Unassembled WGS sequence"/>
</dbReference>
<dbReference type="PROSITE" id="PS52016">
    <property type="entry name" value="TONB_DEPENDENT_REC_3"/>
    <property type="match status" value="1"/>
</dbReference>
<sequence length="593" mass="65347">MLFFSYLLKVSFGLVLFYALYWGLLRKHTYFTANRIYLLLVMGLSCLAPWVVLPEAAHEQVPMQVMALGAVSGGVIQVEKPPLFTLEQGILMAYLVGVLFMLGRLIWRLSQIFKMVRAGEHQPFGDCVLVTVDDSSMSSFSFFNYLVLNQKDASVYGQVVVSHELVHIQQRHSWDLLWVEVVQALLWFNPILIFYKRSLKEIHEFIADENATNGDRLSYAYTLAGYALGVSPQTLTNNFFDVKQLKSRIAMLTKKRSSKWVLGRYLMVVPVVIGLVVLVAARSATPVQTLVNPGEEFVVRGKVVTSDGKGLPGVSIVVVNLQRGTITDAQGNYAINVARGKQLAFSFIGFKMQVLDALQGEQNVVMIPEIAELKGVTVVGEPIPSQSGGGRQVQGGQTAPTMSKEGTIFTKAEQNPEFPGGVRGLSDFLSTNLKYPAAARRAHVEGKVFIEFTIDENGVVKDPHVVKGIGFGCDEEAMRIMGIMPNWTPAKQNGKPVALSYQLPIGFEFGKVAANSTLTDGPVKIIFNGKGSPLKEQPLYILDGKEINYEELEKKLNPSEIDNISVLKNESATTTYGDKGKNGVIIITTKKKN</sequence>
<evidence type="ECO:0000256" key="10">
    <source>
        <dbReference type="PROSITE-ProRule" id="PRU01360"/>
    </source>
</evidence>
<dbReference type="CDD" id="cd07341">
    <property type="entry name" value="M56_BlaR1_MecR1_like"/>
    <property type="match status" value="1"/>
</dbReference>
<dbReference type="RefSeq" id="WP_183979318.1">
    <property type="nucleotide sequence ID" value="NZ_JACIBY010000018.1"/>
</dbReference>
<dbReference type="NCBIfam" id="TIGR01352">
    <property type="entry name" value="tonB_Cterm"/>
    <property type="match status" value="1"/>
</dbReference>
<comment type="similarity">
    <text evidence="10">Belongs to the TonB-dependent receptor family.</text>
</comment>
<dbReference type="GO" id="GO:0098797">
    <property type="term" value="C:plasma membrane protein complex"/>
    <property type="evidence" value="ECO:0007669"/>
    <property type="project" value="TreeGrafter"/>
</dbReference>
<gene>
    <name evidence="13" type="ORF">FHS57_005592</name>
</gene>
<comment type="subcellular location">
    <subcellularLocation>
        <location evidence="1">Cell inner membrane</location>
        <topology evidence="1">Single-pass membrane protein</topology>
        <orientation evidence="1">Periplasmic side</orientation>
    </subcellularLocation>
    <subcellularLocation>
        <location evidence="10">Cell outer membrane</location>
        <topology evidence="10">Multi-pass membrane protein</topology>
    </subcellularLocation>
</comment>
<feature type="transmembrane region" description="Helical" evidence="11">
    <location>
        <begin position="261"/>
        <end position="281"/>
    </location>
</feature>
<proteinExistence type="inferred from homology"/>
<dbReference type="SUPFAM" id="SSF49464">
    <property type="entry name" value="Carboxypeptidase regulatory domain-like"/>
    <property type="match status" value="1"/>
</dbReference>
<dbReference type="PANTHER" id="PTHR33446">
    <property type="entry name" value="PROTEIN TONB-RELATED"/>
    <property type="match status" value="1"/>
</dbReference>
<dbReference type="Pfam" id="PF03544">
    <property type="entry name" value="TonB_C"/>
    <property type="match status" value="1"/>
</dbReference>
<reference evidence="13 14" key="1">
    <citation type="submission" date="2020-08" db="EMBL/GenBank/DDBJ databases">
        <title>Genomic Encyclopedia of Type Strains, Phase IV (KMG-IV): sequencing the most valuable type-strain genomes for metagenomic binning, comparative biology and taxonomic classification.</title>
        <authorList>
            <person name="Goeker M."/>
        </authorList>
    </citation>
    <scope>NUCLEOTIDE SEQUENCE [LARGE SCALE GENOMIC DNA]</scope>
    <source>
        <strain evidence="13 14">DSM 17976</strain>
    </source>
</reference>
<dbReference type="InterPro" id="IPR008756">
    <property type="entry name" value="Peptidase_M56"/>
</dbReference>
<dbReference type="InterPro" id="IPR006260">
    <property type="entry name" value="TonB/TolA_C"/>
</dbReference>
<organism evidence="13 14">
    <name type="scientific">Runella defluvii</name>
    <dbReference type="NCBI Taxonomy" id="370973"/>
    <lineage>
        <taxon>Bacteria</taxon>
        <taxon>Pseudomonadati</taxon>
        <taxon>Bacteroidota</taxon>
        <taxon>Cytophagia</taxon>
        <taxon>Cytophagales</taxon>
        <taxon>Spirosomataceae</taxon>
        <taxon>Runella</taxon>
    </lineage>
</organism>
<evidence type="ECO:0000256" key="7">
    <source>
        <dbReference type="ARBA" id="ARBA00022927"/>
    </source>
</evidence>
<dbReference type="EMBL" id="JACIBY010000018">
    <property type="protein sequence ID" value="MBB3841564.1"/>
    <property type="molecule type" value="Genomic_DNA"/>
</dbReference>
<dbReference type="InterPro" id="IPR039426">
    <property type="entry name" value="TonB-dep_rcpt-like"/>
</dbReference>
<evidence type="ECO:0000256" key="5">
    <source>
        <dbReference type="ARBA" id="ARBA00022519"/>
    </source>
</evidence>
<dbReference type="GO" id="GO:0015031">
    <property type="term" value="P:protein transport"/>
    <property type="evidence" value="ECO:0007669"/>
    <property type="project" value="UniProtKB-KW"/>
</dbReference>
<dbReference type="Pfam" id="PF05569">
    <property type="entry name" value="Peptidase_M56"/>
    <property type="match status" value="1"/>
</dbReference>
<dbReference type="InterPro" id="IPR051045">
    <property type="entry name" value="TonB-dependent_transducer"/>
</dbReference>
<keyword evidence="6 10" id="KW-0812">Transmembrane</keyword>
<dbReference type="GO" id="GO:0055085">
    <property type="term" value="P:transmembrane transport"/>
    <property type="evidence" value="ECO:0007669"/>
    <property type="project" value="InterPro"/>
</dbReference>
<keyword evidence="10" id="KW-1134">Transmembrane beta strand</keyword>
<feature type="transmembrane region" description="Helical" evidence="11">
    <location>
        <begin position="6"/>
        <end position="24"/>
    </location>
</feature>
<evidence type="ECO:0000256" key="4">
    <source>
        <dbReference type="ARBA" id="ARBA00022475"/>
    </source>
</evidence>
<dbReference type="Pfam" id="PF13715">
    <property type="entry name" value="CarbopepD_reg_2"/>
    <property type="match status" value="1"/>
</dbReference>
<evidence type="ECO:0000259" key="12">
    <source>
        <dbReference type="PROSITE" id="PS52015"/>
    </source>
</evidence>
<dbReference type="GO" id="GO:0009279">
    <property type="term" value="C:cell outer membrane"/>
    <property type="evidence" value="ECO:0007669"/>
    <property type="project" value="UniProtKB-SubCell"/>
</dbReference>
<evidence type="ECO:0000256" key="6">
    <source>
        <dbReference type="ARBA" id="ARBA00022692"/>
    </source>
</evidence>
<dbReference type="SUPFAM" id="SSF74653">
    <property type="entry name" value="TolA/TonB C-terminal domain"/>
    <property type="match status" value="1"/>
</dbReference>
<evidence type="ECO:0000256" key="3">
    <source>
        <dbReference type="ARBA" id="ARBA00022448"/>
    </source>
</evidence>
<dbReference type="AlphaFoldDB" id="A0A7W5ZTQ4"/>
<comment type="caution">
    <text evidence="13">The sequence shown here is derived from an EMBL/GenBank/DDBJ whole genome shotgun (WGS) entry which is preliminary data.</text>
</comment>
<dbReference type="GO" id="GO:0031992">
    <property type="term" value="F:energy transducer activity"/>
    <property type="evidence" value="ECO:0007669"/>
    <property type="project" value="TreeGrafter"/>
</dbReference>
<dbReference type="InterPro" id="IPR037682">
    <property type="entry name" value="TonB_C"/>
</dbReference>
<feature type="domain" description="TonB C-terminal" evidence="12">
    <location>
        <begin position="420"/>
        <end position="516"/>
    </location>
</feature>
<name>A0A7W5ZTQ4_9BACT</name>
<evidence type="ECO:0000256" key="8">
    <source>
        <dbReference type="ARBA" id="ARBA00022989"/>
    </source>
</evidence>
<dbReference type="InterPro" id="IPR008969">
    <property type="entry name" value="CarboxyPept-like_regulatory"/>
</dbReference>
<evidence type="ECO:0000313" key="14">
    <source>
        <dbReference type="Proteomes" id="UP000541352"/>
    </source>
</evidence>
<keyword evidence="9 10" id="KW-0472">Membrane</keyword>
<dbReference type="PROSITE" id="PS52015">
    <property type="entry name" value="TONB_CTD"/>
    <property type="match status" value="1"/>
</dbReference>
<keyword evidence="5" id="KW-0997">Cell inner membrane</keyword>